<evidence type="ECO:0000256" key="7">
    <source>
        <dbReference type="PIRSR" id="PIRSR634016-1"/>
    </source>
</evidence>
<keyword evidence="9" id="KW-1133">Transmembrane helix</keyword>
<dbReference type="OrthoDB" id="5834318at2759"/>
<dbReference type="Gene3D" id="1.10.390.10">
    <property type="entry name" value="Neutral Protease Domain 2"/>
    <property type="match status" value="1"/>
</dbReference>
<keyword evidence="2" id="KW-0645">Protease</keyword>
<accession>A0A814C3N4</accession>
<dbReference type="GO" id="GO:0070006">
    <property type="term" value="F:metalloaminopeptidase activity"/>
    <property type="evidence" value="ECO:0007669"/>
    <property type="project" value="TreeGrafter"/>
</dbReference>
<sequence>MSERKGVSLSVPVIIAGVASGLGIILLVGLLSGLVGRPNNCIPSDSTTVKPPTQTSHNPLGSTATVSITSTIPFVTNDNRTLPASTTRPSDDRTTKPMFDFRLTDAILPTKYDLLLKLYFDPYDSKLDEKFKSNPYKGEVTISFDVTRPTNKIEFHSDIEIVITKTNILLQQVNSDQNIEIQKHGYLPNQLYEVITKNELSVGSYRIKIEFSGTTKKYGLYQASYIENNAPRKLVTTRFLPTYARTVFPCFDEPSFKAEYEITIEHPAKSIALSNFPDEKKETFSESGQTRLRTKFAKTFKMSSYLVSFAVIPDDYEYKTIKALDNLEIRVYGRNSLLKLGQGELVLGFAKRAIEYFSDYFGINEAIPPKIDLLAVPDFFVDSSKNWGLSAFNEEYLLYSDKVNSVNDGVVIARMVANEFAHYWTGGYVTPIWWDDLWLNEGFSTFFEYQAIDELVQDWDIHDQFINDHIIPIMWEDGFVSSRPLKFDVRTPADISFAFEQLTISKSAAVIRMLHSIVGAEKFKQNIRNYLSSNAFGSVSTYDFYNAFDLGDKIPTTTEDFVDRWLLQKNYPEIAVLIENQSEKTRVNFVQSRFLLSPIQEEDPDLITSPYNYKWEIFLECKAGGEYVNGKPQHTTGSIREFEFFLANDRDHFDLDRVYTWVKCNKDFTGFYVTEYKNELFEVFESVLLENKDLFTIGDRSNLIHNAFELAFLGSKSYAIPNLLSNYLTQKETSMIPFKTFIWHINKIATIIEHRSSFKNLRSFILQMIGEVGSRLNLDLWDDSGDAQTRLLKADLVEFQCRMQSAQCLNKATELFETISDDYFVSPNSGEFNNPVPPNYRPVVYKYHMQNTYDIFDWVRMYEFYEETNNVREREYAIEALGNTRLSFLFDLYLSELLTNDLGGIKDDDIYKIILSVAKNPNGRYFAWYYVREYWNYFSIRFGQTRPISQIVRKLAESFDNVVLLEELEFFIDTTYDDNTDIQFKAVDITINNLYWVADKEKEFTEYFSGFGKKSKFYN</sequence>
<evidence type="ECO:0000313" key="13">
    <source>
        <dbReference type="EMBL" id="CAF0936439.1"/>
    </source>
</evidence>
<dbReference type="PRINTS" id="PR00756">
    <property type="entry name" value="ALADIPTASE"/>
</dbReference>
<protein>
    <recommendedName>
        <fullName evidence="15">Aminopeptidase</fullName>
    </recommendedName>
</protein>
<feature type="binding site" evidence="8">
    <location>
        <position position="441"/>
    </location>
    <ligand>
        <name>Zn(2+)</name>
        <dbReference type="ChEBI" id="CHEBI:29105"/>
        <note>catalytic</note>
    </ligand>
</feature>
<dbReference type="Pfam" id="PF01433">
    <property type="entry name" value="Peptidase_M1"/>
    <property type="match status" value="1"/>
</dbReference>
<dbReference type="GO" id="GO:0005737">
    <property type="term" value="C:cytoplasm"/>
    <property type="evidence" value="ECO:0007669"/>
    <property type="project" value="TreeGrafter"/>
</dbReference>
<keyword evidence="3 8" id="KW-0479">Metal-binding</keyword>
<reference evidence="13" key="1">
    <citation type="submission" date="2021-02" db="EMBL/GenBank/DDBJ databases">
        <authorList>
            <person name="Nowell W R."/>
        </authorList>
    </citation>
    <scope>NUCLEOTIDE SEQUENCE</scope>
    <source>
        <strain evidence="13">Ploen Becks lab</strain>
    </source>
</reference>
<dbReference type="GO" id="GO:0043171">
    <property type="term" value="P:peptide catabolic process"/>
    <property type="evidence" value="ECO:0007669"/>
    <property type="project" value="TreeGrafter"/>
</dbReference>
<dbReference type="EMBL" id="CAJNOC010002490">
    <property type="protein sequence ID" value="CAF0936439.1"/>
    <property type="molecule type" value="Genomic_DNA"/>
</dbReference>
<organism evidence="13 14">
    <name type="scientific">Brachionus calyciflorus</name>
    <dbReference type="NCBI Taxonomy" id="104777"/>
    <lineage>
        <taxon>Eukaryota</taxon>
        <taxon>Metazoa</taxon>
        <taxon>Spiralia</taxon>
        <taxon>Gnathifera</taxon>
        <taxon>Rotifera</taxon>
        <taxon>Eurotatoria</taxon>
        <taxon>Monogononta</taxon>
        <taxon>Pseudotrocha</taxon>
        <taxon>Ploima</taxon>
        <taxon>Brachionidae</taxon>
        <taxon>Brachionus</taxon>
    </lineage>
</organism>
<dbReference type="GO" id="GO:0016020">
    <property type="term" value="C:membrane"/>
    <property type="evidence" value="ECO:0007669"/>
    <property type="project" value="TreeGrafter"/>
</dbReference>
<feature type="domain" description="Peptidase M1 membrane alanine aminopeptidase" evidence="10">
    <location>
        <begin position="349"/>
        <end position="565"/>
    </location>
</feature>
<keyword evidence="9" id="KW-0812">Transmembrane</keyword>
<dbReference type="InterPro" id="IPR024571">
    <property type="entry name" value="ERAP1-like_C_dom"/>
</dbReference>
<evidence type="ECO:0000256" key="6">
    <source>
        <dbReference type="ARBA" id="ARBA00023049"/>
    </source>
</evidence>
<comment type="cofactor">
    <cofactor evidence="8">
        <name>Zn(2+)</name>
        <dbReference type="ChEBI" id="CHEBI:29105"/>
    </cofactor>
    <text evidence="8">Binds 1 zinc ion per subunit.</text>
</comment>
<feature type="domain" description="ERAP1-like C-terminal" evidence="11">
    <location>
        <begin position="661"/>
        <end position="975"/>
    </location>
</feature>
<dbReference type="InterPro" id="IPR050344">
    <property type="entry name" value="Peptidase_M1_aminopeptidases"/>
</dbReference>
<evidence type="ECO:0000256" key="4">
    <source>
        <dbReference type="ARBA" id="ARBA00022801"/>
    </source>
</evidence>
<evidence type="ECO:0000259" key="11">
    <source>
        <dbReference type="Pfam" id="PF11838"/>
    </source>
</evidence>
<feature type="domain" description="Aminopeptidase N-like N-terminal" evidence="12">
    <location>
        <begin position="111"/>
        <end position="306"/>
    </location>
</feature>
<dbReference type="Gene3D" id="2.60.40.1910">
    <property type="match status" value="1"/>
</dbReference>
<evidence type="ECO:0000256" key="1">
    <source>
        <dbReference type="ARBA" id="ARBA00010136"/>
    </source>
</evidence>
<name>A0A814C3N4_9BILA</name>
<feature type="active site" description="Proton acceptor" evidence="7">
    <location>
        <position position="419"/>
    </location>
</feature>
<evidence type="ECO:0000313" key="14">
    <source>
        <dbReference type="Proteomes" id="UP000663879"/>
    </source>
</evidence>
<dbReference type="GO" id="GO:0008270">
    <property type="term" value="F:zinc ion binding"/>
    <property type="evidence" value="ECO:0007669"/>
    <property type="project" value="InterPro"/>
</dbReference>
<comment type="caution">
    <text evidence="13">The sequence shown here is derived from an EMBL/GenBank/DDBJ whole genome shotgun (WGS) entry which is preliminary data.</text>
</comment>
<dbReference type="Gene3D" id="2.60.40.1730">
    <property type="entry name" value="tricorn interacting facor f3 domain"/>
    <property type="match status" value="1"/>
</dbReference>
<evidence type="ECO:0000256" key="3">
    <source>
        <dbReference type="ARBA" id="ARBA00022723"/>
    </source>
</evidence>
<evidence type="ECO:0000256" key="2">
    <source>
        <dbReference type="ARBA" id="ARBA00022670"/>
    </source>
</evidence>
<comment type="similarity">
    <text evidence="1">Belongs to the peptidase M1 family.</text>
</comment>
<dbReference type="GO" id="GO:0006508">
    <property type="term" value="P:proteolysis"/>
    <property type="evidence" value="ECO:0007669"/>
    <property type="project" value="UniProtKB-KW"/>
</dbReference>
<evidence type="ECO:0000256" key="8">
    <source>
        <dbReference type="PIRSR" id="PIRSR634016-3"/>
    </source>
</evidence>
<dbReference type="GO" id="GO:0042277">
    <property type="term" value="F:peptide binding"/>
    <property type="evidence" value="ECO:0007669"/>
    <property type="project" value="TreeGrafter"/>
</dbReference>
<dbReference type="Proteomes" id="UP000663879">
    <property type="component" value="Unassembled WGS sequence"/>
</dbReference>
<dbReference type="Gene3D" id="1.25.50.20">
    <property type="match status" value="1"/>
</dbReference>
<keyword evidence="5 8" id="KW-0862">Zinc</keyword>
<dbReference type="InterPro" id="IPR042097">
    <property type="entry name" value="Aminopeptidase_N-like_N_sf"/>
</dbReference>
<dbReference type="Pfam" id="PF17900">
    <property type="entry name" value="Peptidase_M1_N"/>
    <property type="match status" value="1"/>
</dbReference>
<keyword evidence="9" id="KW-0472">Membrane</keyword>
<dbReference type="Pfam" id="PF11838">
    <property type="entry name" value="ERAP1_C"/>
    <property type="match status" value="1"/>
</dbReference>
<evidence type="ECO:0008006" key="15">
    <source>
        <dbReference type="Google" id="ProtNLM"/>
    </source>
</evidence>
<evidence type="ECO:0000256" key="5">
    <source>
        <dbReference type="ARBA" id="ARBA00022833"/>
    </source>
</evidence>
<dbReference type="InterPro" id="IPR014782">
    <property type="entry name" value="Peptidase_M1_dom"/>
</dbReference>
<dbReference type="InterPro" id="IPR027268">
    <property type="entry name" value="Peptidase_M4/M1_CTD_sf"/>
</dbReference>
<gene>
    <name evidence="13" type="ORF">OXX778_LOCUS13187</name>
</gene>
<dbReference type="InterPro" id="IPR045357">
    <property type="entry name" value="Aminopeptidase_N-like_N"/>
</dbReference>
<dbReference type="InterPro" id="IPR034016">
    <property type="entry name" value="M1_APN-typ"/>
</dbReference>
<feature type="transmembrane region" description="Helical" evidence="9">
    <location>
        <begin position="12"/>
        <end position="35"/>
    </location>
</feature>
<keyword evidence="6" id="KW-0482">Metalloprotease</keyword>
<dbReference type="GO" id="GO:0005615">
    <property type="term" value="C:extracellular space"/>
    <property type="evidence" value="ECO:0007669"/>
    <property type="project" value="TreeGrafter"/>
</dbReference>
<evidence type="ECO:0000256" key="9">
    <source>
        <dbReference type="SAM" id="Phobius"/>
    </source>
</evidence>
<evidence type="ECO:0000259" key="10">
    <source>
        <dbReference type="Pfam" id="PF01433"/>
    </source>
</evidence>
<dbReference type="AlphaFoldDB" id="A0A814C3N4"/>
<feature type="binding site" evidence="8">
    <location>
        <position position="422"/>
    </location>
    <ligand>
        <name>Zn(2+)</name>
        <dbReference type="ChEBI" id="CHEBI:29105"/>
        <note>catalytic</note>
    </ligand>
</feature>
<dbReference type="CDD" id="cd09601">
    <property type="entry name" value="M1_APN-Q_like"/>
    <property type="match status" value="1"/>
</dbReference>
<dbReference type="PANTHER" id="PTHR11533:SF299">
    <property type="entry name" value="AMINOPEPTIDASE"/>
    <property type="match status" value="1"/>
</dbReference>
<proteinExistence type="inferred from homology"/>
<dbReference type="InterPro" id="IPR001930">
    <property type="entry name" value="Peptidase_M1"/>
</dbReference>
<keyword evidence="14" id="KW-1185">Reference proteome</keyword>
<dbReference type="SUPFAM" id="SSF63737">
    <property type="entry name" value="Leukotriene A4 hydrolase N-terminal domain"/>
    <property type="match status" value="1"/>
</dbReference>
<keyword evidence="4" id="KW-0378">Hydrolase</keyword>
<evidence type="ECO:0000259" key="12">
    <source>
        <dbReference type="Pfam" id="PF17900"/>
    </source>
</evidence>
<dbReference type="SUPFAM" id="SSF55486">
    <property type="entry name" value="Metalloproteases ('zincins'), catalytic domain"/>
    <property type="match status" value="1"/>
</dbReference>
<dbReference type="PANTHER" id="PTHR11533">
    <property type="entry name" value="PROTEASE M1 ZINC METALLOPROTEASE"/>
    <property type="match status" value="1"/>
</dbReference>